<dbReference type="InterPro" id="IPR000397">
    <property type="entry name" value="Heat_shock_Hsp33"/>
</dbReference>
<evidence type="ECO:0000256" key="1">
    <source>
        <dbReference type="ARBA" id="ARBA00022490"/>
    </source>
</evidence>
<dbReference type="PANTHER" id="PTHR30111">
    <property type="entry name" value="33 KDA CHAPERONIN"/>
    <property type="match status" value="1"/>
</dbReference>
<reference evidence="7" key="1">
    <citation type="submission" date="2020-10" db="EMBL/GenBank/DDBJ databases">
        <authorList>
            <person name="Gilroy R."/>
        </authorList>
    </citation>
    <scope>NUCLEOTIDE SEQUENCE</scope>
    <source>
        <strain evidence="7">4509</strain>
    </source>
</reference>
<evidence type="ECO:0000313" key="7">
    <source>
        <dbReference type="EMBL" id="HIU41893.1"/>
    </source>
</evidence>
<keyword evidence="3 6" id="KW-1015">Disulfide bond</keyword>
<dbReference type="Proteomes" id="UP000824082">
    <property type="component" value="Unassembled WGS sequence"/>
</dbReference>
<evidence type="ECO:0000256" key="4">
    <source>
        <dbReference type="ARBA" id="ARBA00023186"/>
    </source>
</evidence>
<comment type="caution">
    <text evidence="7">The sequence shown here is derived from an EMBL/GenBank/DDBJ whole genome shotgun (WGS) entry which is preliminary data.</text>
</comment>
<dbReference type="GO" id="GO:0044183">
    <property type="term" value="F:protein folding chaperone"/>
    <property type="evidence" value="ECO:0007669"/>
    <property type="project" value="TreeGrafter"/>
</dbReference>
<dbReference type="GO" id="GO:0042026">
    <property type="term" value="P:protein refolding"/>
    <property type="evidence" value="ECO:0007669"/>
    <property type="project" value="TreeGrafter"/>
</dbReference>
<dbReference type="InterPro" id="IPR016154">
    <property type="entry name" value="Heat_shock_Hsp33_C"/>
</dbReference>
<keyword evidence="2 6" id="KW-0862">Zinc</keyword>
<evidence type="ECO:0000256" key="5">
    <source>
        <dbReference type="ARBA" id="ARBA00023284"/>
    </source>
</evidence>
<dbReference type="GO" id="GO:0005737">
    <property type="term" value="C:cytoplasm"/>
    <property type="evidence" value="ECO:0007669"/>
    <property type="project" value="UniProtKB-SubCell"/>
</dbReference>
<evidence type="ECO:0000256" key="3">
    <source>
        <dbReference type="ARBA" id="ARBA00023157"/>
    </source>
</evidence>
<accession>A0A9D1LII4</accession>
<dbReference type="InterPro" id="IPR016153">
    <property type="entry name" value="Heat_shock_Hsp33_N"/>
</dbReference>
<proteinExistence type="inferred from homology"/>
<keyword evidence="4 6" id="KW-0143">Chaperone</keyword>
<comment type="PTM">
    <text evidence="6">Under oxidizing conditions two disulfide bonds are formed involving the reactive cysteines. Under reducing conditions zinc is bound to the reactive cysteines and the protein is inactive.</text>
</comment>
<dbReference type="SUPFAM" id="SSF118352">
    <property type="entry name" value="HSP33 redox switch-like"/>
    <property type="match status" value="1"/>
</dbReference>
<keyword evidence="1 6" id="KW-0963">Cytoplasm</keyword>
<comment type="similarity">
    <text evidence="6">Belongs to the HSP33 family.</text>
</comment>
<feature type="disulfide bond" description="Redox-active" evidence="6">
    <location>
        <begin position="270"/>
        <end position="273"/>
    </location>
</feature>
<reference evidence="7" key="2">
    <citation type="journal article" date="2021" name="PeerJ">
        <title>Extensive microbial diversity within the chicken gut microbiome revealed by metagenomics and culture.</title>
        <authorList>
            <person name="Gilroy R."/>
            <person name="Ravi A."/>
            <person name="Getino M."/>
            <person name="Pursley I."/>
            <person name="Horton D.L."/>
            <person name="Alikhan N.F."/>
            <person name="Baker D."/>
            <person name="Gharbi K."/>
            <person name="Hall N."/>
            <person name="Watson M."/>
            <person name="Adriaenssens E.M."/>
            <person name="Foster-Nyarko E."/>
            <person name="Jarju S."/>
            <person name="Secka A."/>
            <person name="Antonio M."/>
            <person name="Oren A."/>
            <person name="Chaudhuri R.R."/>
            <person name="La Ragione R."/>
            <person name="Hildebrand F."/>
            <person name="Pallen M.J."/>
        </authorList>
    </citation>
    <scope>NUCLEOTIDE SEQUENCE</scope>
    <source>
        <strain evidence="7">4509</strain>
    </source>
</reference>
<name>A0A9D1LII4_9FIRM</name>
<dbReference type="AlphaFoldDB" id="A0A9D1LII4"/>
<feature type="disulfide bond" description="Redox-active" evidence="6">
    <location>
        <begin position="237"/>
        <end position="239"/>
    </location>
</feature>
<gene>
    <name evidence="6 7" type="primary">hslO</name>
    <name evidence="7" type="ORF">IAD19_04995</name>
</gene>
<dbReference type="SUPFAM" id="SSF64397">
    <property type="entry name" value="Hsp33 domain"/>
    <property type="match status" value="1"/>
</dbReference>
<evidence type="ECO:0000313" key="8">
    <source>
        <dbReference type="Proteomes" id="UP000824082"/>
    </source>
</evidence>
<dbReference type="HAMAP" id="MF_00117">
    <property type="entry name" value="HslO"/>
    <property type="match status" value="1"/>
</dbReference>
<keyword evidence="5 6" id="KW-0676">Redox-active center</keyword>
<protein>
    <recommendedName>
        <fullName evidence="6">33 kDa chaperonin</fullName>
    </recommendedName>
    <alternativeName>
        <fullName evidence="6">Heat shock protein 33 homolog</fullName>
        <shortName evidence="6">HSP33</shortName>
    </alternativeName>
</protein>
<dbReference type="Pfam" id="PF01430">
    <property type="entry name" value="HSP33"/>
    <property type="match status" value="1"/>
</dbReference>
<dbReference type="NCBIfam" id="NF001033">
    <property type="entry name" value="PRK00114.1"/>
    <property type="match status" value="1"/>
</dbReference>
<evidence type="ECO:0000256" key="2">
    <source>
        <dbReference type="ARBA" id="ARBA00022833"/>
    </source>
</evidence>
<dbReference type="GO" id="GO:0051082">
    <property type="term" value="F:unfolded protein binding"/>
    <property type="evidence" value="ECO:0007669"/>
    <property type="project" value="UniProtKB-UniRule"/>
</dbReference>
<comment type="subcellular location">
    <subcellularLocation>
        <location evidence="6">Cytoplasm</location>
    </subcellularLocation>
</comment>
<dbReference type="PANTHER" id="PTHR30111:SF1">
    <property type="entry name" value="33 KDA CHAPERONIN"/>
    <property type="match status" value="1"/>
</dbReference>
<sequence length="300" mass="31791">MGNMVRSLSADGSVLCCAVDATEMVGKMEQIHHTSAVVSAALGRLTIAASMMGCMLKGEKDTLTLRLNGGGPAGSLIAVANSFGNVKSYVQNPVVELPLNSYGKLDVAGAVGKDGVLSVVKDLGMREPYVGQTPIVSGEIAEDVTQYFAVSEQTPTVCALGVLVNPDLTIRSAGGYLIQLLPFAPESAISQIEENIKDVLPVSAMYDGGMTPAQVCETMLRGLEPNILDEFTAEYRCDCSRSRVERALVSIGKKELLRLAEEEETTTVDCHFCGKQYAFTRQELLSLAAAASDETGKAGE</sequence>
<evidence type="ECO:0000256" key="6">
    <source>
        <dbReference type="HAMAP-Rule" id="MF_00117"/>
    </source>
</evidence>
<dbReference type="Gene3D" id="3.90.1280.10">
    <property type="entry name" value="HSP33 redox switch-like"/>
    <property type="match status" value="1"/>
</dbReference>
<dbReference type="PIRSF" id="PIRSF005261">
    <property type="entry name" value="Heat_shock_Hsp33"/>
    <property type="match status" value="1"/>
</dbReference>
<dbReference type="EMBL" id="DVMX01000100">
    <property type="protein sequence ID" value="HIU41893.1"/>
    <property type="molecule type" value="Genomic_DNA"/>
</dbReference>
<comment type="function">
    <text evidence="6">Redox regulated molecular chaperone. Protects both thermally unfolding and oxidatively damaged proteins from irreversible aggregation. Plays an important role in the bacterial defense system toward oxidative stress.</text>
</comment>
<dbReference type="Gene3D" id="3.55.30.10">
    <property type="entry name" value="Hsp33 domain"/>
    <property type="match status" value="1"/>
</dbReference>
<organism evidence="7 8">
    <name type="scientific">Candidatus Egerieicola faecale</name>
    <dbReference type="NCBI Taxonomy" id="2840774"/>
    <lineage>
        <taxon>Bacteria</taxon>
        <taxon>Bacillati</taxon>
        <taxon>Bacillota</taxon>
        <taxon>Clostridia</taxon>
        <taxon>Eubacteriales</taxon>
        <taxon>Oscillospiraceae</taxon>
        <taxon>Oscillospiraceae incertae sedis</taxon>
        <taxon>Candidatus Egerieicola</taxon>
    </lineage>
</organism>
<dbReference type="CDD" id="cd00498">
    <property type="entry name" value="Hsp33"/>
    <property type="match status" value="1"/>
</dbReference>